<keyword evidence="4" id="KW-1133">Transmembrane helix</keyword>
<feature type="region of interest" description="Disordered" evidence="3">
    <location>
        <begin position="298"/>
        <end position="367"/>
    </location>
</feature>
<feature type="region of interest" description="Disordered" evidence="3">
    <location>
        <begin position="208"/>
        <end position="244"/>
    </location>
</feature>
<dbReference type="STRING" id="105696.A0A1Y2LL97"/>
<gene>
    <name evidence="6" type="ORF">B5807_11034</name>
</gene>
<evidence type="ECO:0000256" key="3">
    <source>
        <dbReference type="SAM" id="MobiDB-lite"/>
    </source>
</evidence>
<feature type="compositionally biased region" description="Low complexity" evidence="3">
    <location>
        <begin position="357"/>
        <end position="367"/>
    </location>
</feature>
<feature type="compositionally biased region" description="Polar residues" evidence="3">
    <location>
        <begin position="230"/>
        <end position="240"/>
    </location>
</feature>
<feature type="compositionally biased region" description="Low complexity" evidence="3">
    <location>
        <begin position="78"/>
        <end position="92"/>
    </location>
</feature>
<feature type="domain" description="SH3" evidence="5">
    <location>
        <begin position="445"/>
        <end position="506"/>
    </location>
</feature>
<reference evidence="6 7" key="1">
    <citation type="journal article" date="2017" name="Genome Announc.">
        <title>Genome sequence of the saprophytic ascomycete Epicoccum nigrum ICMP 19927 strain isolated from New Zealand.</title>
        <authorList>
            <person name="Fokin M."/>
            <person name="Fleetwood D."/>
            <person name="Weir B.S."/>
            <person name="Villas-Boas S.G."/>
        </authorList>
    </citation>
    <scope>NUCLEOTIDE SEQUENCE [LARGE SCALE GENOMIC DNA]</scope>
    <source>
        <strain evidence="6 7">ICMP 19927</strain>
    </source>
</reference>
<protein>
    <recommendedName>
        <fullName evidence="5">SH3 domain-containing protein</fullName>
    </recommendedName>
</protein>
<dbReference type="Pfam" id="PF14604">
    <property type="entry name" value="SH3_9"/>
    <property type="match status" value="1"/>
</dbReference>
<keyword evidence="1 2" id="KW-0728">SH3 domain</keyword>
<evidence type="ECO:0000313" key="7">
    <source>
        <dbReference type="Proteomes" id="UP000193240"/>
    </source>
</evidence>
<feature type="region of interest" description="Disordered" evidence="3">
    <location>
        <begin position="385"/>
        <end position="415"/>
    </location>
</feature>
<dbReference type="AlphaFoldDB" id="A0A1Y2LL97"/>
<keyword evidence="4" id="KW-0472">Membrane</keyword>
<feature type="compositionally biased region" description="Polar residues" evidence="3">
    <location>
        <begin position="343"/>
        <end position="352"/>
    </location>
</feature>
<feature type="compositionally biased region" description="Low complexity" evidence="3">
    <location>
        <begin position="557"/>
        <end position="567"/>
    </location>
</feature>
<dbReference type="InterPro" id="IPR001452">
    <property type="entry name" value="SH3_domain"/>
</dbReference>
<accession>A0A1Y2LL97</accession>
<keyword evidence="7" id="KW-1185">Reference proteome</keyword>
<dbReference type="EMBL" id="KZ107858">
    <property type="protein sequence ID" value="OSS44292.1"/>
    <property type="molecule type" value="Genomic_DNA"/>
</dbReference>
<dbReference type="Gene3D" id="2.30.30.40">
    <property type="entry name" value="SH3 Domains"/>
    <property type="match status" value="1"/>
</dbReference>
<feature type="compositionally biased region" description="Low complexity" evidence="3">
    <location>
        <begin position="592"/>
        <end position="601"/>
    </location>
</feature>
<feature type="transmembrane region" description="Helical" evidence="4">
    <location>
        <begin position="170"/>
        <end position="191"/>
    </location>
</feature>
<dbReference type="Proteomes" id="UP000193240">
    <property type="component" value="Unassembled WGS sequence"/>
</dbReference>
<feature type="compositionally biased region" description="Polar residues" evidence="3">
    <location>
        <begin position="394"/>
        <end position="403"/>
    </location>
</feature>
<dbReference type="SMART" id="SM00326">
    <property type="entry name" value="SH3"/>
    <property type="match status" value="1"/>
</dbReference>
<evidence type="ECO:0000313" key="6">
    <source>
        <dbReference type="EMBL" id="OSS44292.1"/>
    </source>
</evidence>
<dbReference type="SUPFAM" id="SSF50044">
    <property type="entry name" value="SH3-domain"/>
    <property type="match status" value="1"/>
</dbReference>
<feature type="compositionally biased region" description="Basic residues" evidence="3">
    <location>
        <begin position="1"/>
        <end position="16"/>
    </location>
</feature>
<dbReference type="InParanoid" id="A0A1Y2LL97"/>
<organism evidence="6 7">
    <name type="scientific">Epicoccum nigrum</name>
    <name type="common">Soil fungus</name>
    <name type="synonym">Epicoccum purpurascens</name>
    <dbReference type="NCBI Taxonomy" id="105696"/>
    <lineage>
        <taxon>Eukaryota</taxon>
        <taxon>Fungi</taxon>
        <taxon>Dikarya</taxon>
        <taxon>Ascomycota</taxon>
        <taxon>Pezizomycotina</taxon>
        <taxon>Dothideomycetes</taxon>
        <taxon>Pleosporomycetidae</taxon>
        <taxon>Pleosporales</taxon>
        <taxon>Pleosporineae</taxon>
        <taxon>Didymellaceae</taxon>
        <taxon>Epicoccum</taxon>
    </lineage>
</organism>
<dbReference type="InterPro" id="IPR036028">
    <property type="entry name" value="SH3-like_dom_sf"/>
</dbReference>
<feature type="region of interest" description="Disordered" evidence="3">
    <location>
        <begin position="50"/>
        <end position="101"/>
    </location>
</feature>
<feature type="compositionally biased region" description="Polar residues" evidence="3">
    <location>
        <begin position="300"/>
        <end position="322"/>
    </location>
</feature>
<dbReference type="PROSITE" id="PS50002">
    <property type="entry name" value="SH3"/>
    <property type="match status" value="1"/>
</dbReference>
<feature type="region of interest" description="Disordered" evidence="3">
    <location>
        <begin position="500"/>
        <end position="677"/>
    </location>
</feature>
<evidence type="ECO:0000256" key="1">
    <source>
        <dbReference type="ARBA" id="ARBA00022443"/>
    </source>
</evidence>
<proteinExistence type="predicted"/>
<evidence type="ECO:0000256" key="2">
    <source>
        <dbReference type="PROSITE-ProRule" id="PRU00192"/>
    </source>
</evidence>
<keyword evidence="4" id="KW-0812">Transmembrane</keyword>
<evidence type="ECO:0000256" key="4">
    <source>
        <dbReference type="SAM" id="Phobius"/>
    </source>
</evidence>
<evidence type="ECO:0000259" key="5">
    <source>
        <dbReference type="PROSITE" id="PS50002"/>
    </source>
</evidence>
<feature type="region of interest" description="Disordered" evidence="3">
    <location>
        <begin position="1"/>
        <end position="23"/>
    </location>
</feature>
<name>A0A1Y2LL97_EPING</name>
<sequence length="677" mass="69204">MAHQHGHARLVRRQRGRQQEENDAVETVIQVITVLPSTDEIVWVTHNAEPPKTLVPPAVATRPFSSAISDDDDDRTTTARTTKPTTAAASSRKPASTTHTIESIAEETSTVRSIKDQSTLMVATKSPTPLNSASVVGALVSATASATASISASPTAAAAEDSGMSGGAKAGLALGILIGVAALLAGILFVYRSKKNAMAAEKDNEKIGMHDAPAPLPPQVPTGAAAAPSIRTNRTMSTAPRLSLRPVTQFDPAFNNEQSRSGGNLLSVAAAATPAAAAAAASHEDRPTSAWERRGAANAPVTNPFNDPQTPSNNQSPANPFGNSAALDAAHAKIPDSPPQASPMHSATPSTDLDTRVAPASAPAVAAPEVNSVAAVTAMSSVPMSEKDFPAPPSVSTDSNNVPASPAWTEDVPSSPAMGSPMIAGAAGLAGAAGAAGRPNGPPGGPNNVHRVQLDFKPSMADELELKAGSLVRMLHEYDDGWSLCISMDRSQQGVVPRTCLSKHPVKPRTGPPRQGPPPPHMRGPPIRSPMGPGGIPQPHPMSPVDGRSSPHPPALSPASGRMSPGPRQMPPPQMQGSPRNRAQSNAPYPGSPQGRGRSSSNAPYAGPPRSMSPGPYGGGPMAPPPQMSRPRSNSAGQVNGARRGPAPGPSPMNPNAGPTSPAGSIPNRKPVPGMAL</sequence>
<feature type="compositionally biased region" description="Pro residues" evidence="3">
    <location>
        <begin position="510"/>
        <end position="523"/>
    </location>
</feature>
<dbReference type="OMA" id="PFNDPVN"/>